<dbReference type="Pfam" id="PF00528">
    <property type="entry name" value="BPD_transp_1"/>
    <property type="match status" value="1"/>
</dbReference>
<evidence type="ECO:0000256" key="7">
    <source>
        <dbReference type="ARBA" id="ARBA00022989"/>
    </source>
</evidence>
<keyword evidence="5" id="KW-0997">Cell inner membrane</keyword>
<dbReference type="NCBIfam" id="TIGR01726">
    <property type="entry name" value="HEQRo_perm_3TM"/>
    <property type="match status" value="1"/>
</dbReference>
<evidence type="ECO:0000313" key="11">
    <source>
        <dbReference type="EMBL" id="MDN0076693.1"/>
    </source>
</evidence>
<dbReference type="InterPro" id="IPR010065">
    <property type="entry name" value="AA_ABC_transptr_permease_3TM"/>
</dbReference>
<keyword evidence="8 9" id="KW-0472">Membrane</keyword>
<evidence type="ECO:0000256" key="1">
    <source>
        <dbReference type="ARBA" id="ARBA00004429"/>
    </source>
</evidence>
<dbReference type="SUPFAM" id="SSF161098">
    <property type="entry name" value="MetI-like"/>
    <property type="match status" value="1"/>
</dbReference>
<name>A0ABT7XSC9_9NEIS</name>
<comment type="subcellular location">
    <subcellularLocation>
        <location evidence="1">Cell inner membrane</location>
        <topology evidence="1">Multi-pass membrane protein</topology>
    </subcellularLocation>
    <subcellularLocation>
        <location evidence="9">Cell membrane</location>
        <topology evidence="9">Multi-pass membrane protein</topology>
    </subcellularLocation>
</comment>
<comment type="caution">
    <text evidence="11">The sequence shown here is derived from an EMBL/GenBank/DDBJ whole genome shotgun (WGS) entry which is preliminary data.</text>
</comment>
<feature type="transmembrane region" description="Helical" evidence="9">
    <location>
        <begin position="50"/>
        <end position="74"/>
    </location>
</feature>
<dbReference type="Gene3D" id="1.10.3720.10">
    <property type="entry name" value="MetI-like"/>
    <property type="match status" value="1"/>
</dbReference>
<keyword evidence="3 9" id="KW-0813">Transport</keyword>
<evidence type="ECO:0000256" key="9">
    <source>
        <dbReference type="RuleBase" id="RU363032"/>
    </source>
</evidence>
<evidence type="ECO:0000256" key="4">
    <source>
        <dbReference type="ARBA" id="ARBA00022475"/>
    </source>
</evidence>
<feature type="domain" description="ABC transmembrane type-1" evidence="10">
    <location>
        <begin position="15"/>
        <end position="210"/>
    </location>
</feature>
<comment type="similarity">
    <text evidence="2">Belongs to the binding-protein-dependent transport system permease family. HisMQ subfamily.</text>
</comment>
<keyword evidence="4" id="KW-1003">Cell membrane</keyword>
<gene>
    <name evidence="11" type="ORF">QU481_17685</name>
</gene>
<evidence type="ECO:0000256" key="6">
    <source>
        <dbReference type="ARBA" id="ARBA00022692"/>
    </source>
</evidence>
<dbReference type="PROSITE" id="PS50928">
    <property type="entry name" value="ABC_TM1"/>
    <property type="match status" value="1"/>
</dbReference>
<evidence type="ECO:0000256" key="8">
    <source>
        <dbReference type="ARBA" id="ARBA00023136"/>
    </source>
</evidence>
<keyword evidence="7 9" id="KW-1133">Transmembrane helix</keyword>
<keyword evidence="12" id="KW-1185">Reference proteome</keyword>
<evidence type="ECO:0000313" key="12">
    <source>
        <dbReference type="Proteomes" id="UP001168540"/>
    </source>
</evidence>
<feature type="transmembrane region" description="Helical" evidence="9">
    <location>
        <begin position="189"/>
        <end position="213"/>
    </location>
</feature>
<evidence type="ECO:0000259" key="10">
    <source>
        <dbReference type="PROSITE" id="PS50928"/>
    </source>
</evidence>
<evidence type="ECO:0000256" key="2">
    <source>
        <dbReference type="ARBA" id="ARBA00010072"/>
    </source>
</evidence>
<dbReference type="RefSeq" id="WP_289831343.1">
    <property type="nucleotide sequence ID" value="NZ_JAUEDK010000040.1"/>
</dbReference>
<dbReference type="CDD" id="cd06261">
    <property type="entry name" value="TM_PBP2"/>
    <property type="match status" value="1"/>
</dbReference>
<proteinExistence type="inferred from homology"/>
<dbReference type="InterPro" id="IPR051613">
    <property type="entry name" value="ABC_transp_permease_HisMQ"/>
</dbReference>
<feature type="transmembrane region" description="Helical" evidence="9">
    <location>
        <begin position="86"/>
        <end position="105"/>
    </location>
</feature>
<organism evidence="11 12">
    <name type="scientific">Crenobacter oryzisoli</name>
    <dbReference type="NCBI Taxonomy" id="3056844"/>
    <lineage>
        <taxon>Bacteria</taxon>
        <taxon>Pseudomonadati</taxon>
        <taxon>Pseudomonadota</taxon>
        <taxon>Betaproteobacteria</taxon>
        <taxon>Neisseriales</taxon>
        <taxon>Neisseriaceae</taxon>
        <taxon>Crenobacter</taxon>
    </lineage>
</organism>
<evidence type="ECO:0000256" key="3">
    <source>
        <dbReference type="ARBA" id="ARBA00022448"/>
    </source>
</evidence>
<protein>
    <submittedName>
        <fullName evidence="11">ABC transporter permease subunit</fullName>
    </submittedName>
</protein>
<feature type="transmembrane region" description="Helical" evidence="9">
    <location>
        <begin position="15"/>
        <end position="38"/>
    </location>
</feature>
<dbReference type="InterPro" id="IPR035906">
    <property type="entry name" value="MetI-like_sf"/>
</dbReference>
<dbReference type="Proteomes" id="UP001168540">
    <property type="component" value="Unassembled WGS sequence"/>
</dbReference>
<dbReference type="PANTHER" id="PTHR30133">
    <property type="entry name" value="CATIONIC AMINO ACID TRANSPORTER, MEMBRANE COMPONENT"/>
    <property type="match status" value="1"/>
</dbReference>
<dbReference type="EMBL" id="JAUEDK010000040">
    <property type="protein sequence ID" value="MDN0076693.1"/>
    <property type="molecule type" value="Genomic_DNA"/>
</dbReference>
<sequence length="225" mass="24817">MAALIDYSSQLLDGAWVTLELAFTSLFFGMLLGLATASAKLSEVRWLSRAAFLATDFLRGIPEFLILLICYFGLSNLINTYFDGSLSVSPFAGGVVALALVFGAYSSEVFRGAFLSVSKGQLEAARAYGLSRFQTLWFVRLPQAWRICLPSLNNMWQNLLKDTSLVSIVGLEDMLRKANIAAQYTKQPFMFYVAVGLIYLALLAASNPAFAWFERRANRGFAKAA</sequence>
<reference evidence="11" key="1">
    <citation type="submission" date="2023-06" db="EMBL/GenBank/DDBJ databases">
        <authorList>
            <person name="Zhang S."/>
        </authorList>
    </citation>
    <scope>NUCLEOTIDE SEQUENCE</scope>
    <source>
        <strain evidence="11">SG2303</strain>
    </source>
</reference>
<keyword evidence="6 9" id="KW-0812">Transmembrane</keyword>
<accession>A0ABT7XSC9</accession>
<dbReference type="InterPro" id="IPR000515">
    <property type="entry name" value="MetI-like"/>
</dbReference>
<evidence type="ECO:0000256" key="5">
    <source>
        <dbReference type="ARBA" id="ARBA00022519"/>
    </source>
</evidence>